<dbReference type="Proteomes" id="UP001524642">
    <property type="component" value="Unassembled WGS sequence"/>
</dbReference>
<name>A0ABT1X0V7_9PROT</name>
<reference evidence="1 2" key="1">
    <citation type="submission" date="2022-06" db="EMBL/GenBank/DDBJ databases">
        <title>Roseomonas CN29.</title>
        <authorList>
            <person name="Cheng Y."/>
            <person name="He X."/>
        </authorList>
    </citation>
    <scope>NUCLEOTIDE SEQUENCE [LARGE SCALE GENOMIC DNA]</scope>
    <source>
        <strain evidence="1 2">CN29</strain>
    </source>
</reference>
<keyword evidence="2" id="KW-1185">Reference proteome</keyword>
<accession>A0ABT1X0V7</accession>
<organism evidence="1 2">
    <name type="scientific">Roseomonas populi</name>
    <dbReference type="NCBI Taxonomy" id="3121582"/>
    <lineage>
        <taxon>Bacteria</taxon>
        <taxon>Pseudomonadati</taxon>
        <taxon>Pseudomonadota</taxon>
        <taxon>Alphaproteobacteria</taxon>
        <taxon>Acetobacterales</taxon>
        <taxon>Roseomonadaceae</taxon>
        <taxon>Roseomonas</taxon>
    </lineage>
</organism>
<evidence type="ECO:0000313" key="1">
    <source>
        <dbReference type="EMBL" id="MCR0980807.1"/>
    </source>
</evidence>
<sequence length="58" mass="6081">MRGDMALVTARRRLAHAHAAVSTLTLAAMAIHHLAAGRLMRAGDPMPLPAVPAVEDAE</sequence>
<comment type="caution">
    <text evidence="1">The sequence shown here is derived from an EMBL/GenBank/DDBJ whole genome shotgun (WGS) entry which is preliminary data.</text>
</comment>
<gene>
    <name evidence="1" type="ORF">NRP21_01945</name>
</gene>
<proteinExistence type="predicted"/>
<dbReference type="RefSeq" id="WP_257714476.1">
    <property type="nucleotide sequence ID" value="NZ_JANJOU010000001.1"/>
</dbReference>
<evidence type="ECO:0008006" key="3">
    <source>
        <dbReference type="Google" id="ProtNLM"/>
    </source>
</evidence>
<protein>
    <recommendedName>
        <fullName evidence="3">DUF305 domain-containing protein</fullName>
    </recommendedName>
</protein>
<dbReference type="EMBL" id="JANJOU010000001">
    <property type="protein sequence ID" value="MCR0980807.1"/>
    <property type="molecule type" value="Genomic_DNA"/>
</dbReference>
<evidence type="ECO:0000313" key="2">
    <source>
        <dbReference type="Proteomes" id="UP001524642"/>
    </source>
</evidence>